<dbReference type="EMBL" id="FOEN01000011">
    <property type="protein sequence ID" value="SEQ44570.1"/>
    <property type="molecule type" value="Genomic_DNA"/>
</dbReference>
<dbReference type="SMART" id="SM00924">
    <property type="entry name" value="MgtE_N"/>
    <property type="match status" value="1"/>
</dbReference>
<dbReference type="CDD" id="cd04606">
    <property type="entry name" value="CBS_pair_Mg_transporter"/>
    <property type="match status" value="1"/>
</dbReference>
<dbReference type="InterPro" id="IPR036739">
    <property type="entry name" value="SLC41_membr_dom_sf"/>
</dbReference>
<keyword evidence="9" id="KW-1003">Cell membrane</keyword>
<evidence type="ECO:0000256" key="2">
    <source>
        <dbReference type="ARBA" id="ARBA00009749"/>
    </source>
</evidence>
<keyword evidence="4 9" id="KW-0812">Transmembrane</keyword>
<feature type="domain" description="CBS" evidence="10">
    <location>
        <begin position="191"/>
        <end position="249"/>
    </location>
</feature>
<comment type="subcellular location">
    <subcellularLocation>
        <location evidence="9">Cell membrane</location>
        <topology evidence="9">Multi-pass membrane protein</topology>
    </subcellularLocation>
    <subcellularLocation>
        <location evidence="1">Membrane</location>
        <topology evidence="1">Multi-pass membrane protein</topology>
    </subcellularLocation>
</comment>
<dbReference type="Gene3D" id="1.25.60.10">
    <property type="entry name" value="MgtE N-terminal domain-like"/>
    <property type="match status" value="1"/>
</dbReference>
<proteinExistence type="inferred from homology"/>
<dbReference type="PANTHER" id="PTHR43773:SF1">
    <property type="entry name" value="MAGNESIUM TRANSPORTER MGTE"/>
    <property type="match status" value="1"/>
</dbReference>
<feature type="domain" description="CBS" evidence="10">
    <location>
        <begin position="128"/>
        <end position="190"/>
    </location>
</feature>
<comment type="function">
    <text evidence="9">Acts as a magnesium transporter.</text>
</comment>
<dbReference type="SUPFAM" id="SSF161093">
    <property type="entry name" value="MgtE membrane domain-like"/>
    <property type="match status" value="1"/>
</dbReference>
<evidence type="ECO:0000313" key="12">
    <source>
        <dbReference type="Proteomes" id="UP000198833"/>
    </source>
</evidence>
<feature type="transmembrane region" description="Helical" evidence="9">
    <location>
        <begin position="376"/>
        <end position="399"/>
    </location>
</feature>
<evidence type="ECO:0000256" key="6">
    <source>
        <dbReference type="ARBA" id="ARBA00022989"/>
    </source>
</evidence>
<evidence type="ECO:0000256" key="3">
    <source>
        <dbReference type="ARBA" id="ARBA00022448"/>
    </source>
</evidence>
<organism evidence="11 12">
    <name type="scientific">Ignavigranum ruoffiae</name>
    <dbReference type="NCBI Taxonomy" id="89093"/>
    <lineage>
        <taxon>Bacteria</taxon>
        <taxon>Bacillati</taxon>
        <taxon>Bacillota</taxon>
        <taxon>Bacilli</taxon>
        <taxon>Lactobacillales</taxon>
        <taxon>Aerococcaceae</taxon>
        <taxon>Ignavigranum</taxon>
    </lineage>
</organism>
<evidence type="ECO:0000256" key="9">
    <source>
        <dbReference type="RuleBase" id="RU362011"/>
    </source>
</evidence>
<keyword evidence="7 9" id="KW-0472">Membrane</keyword>
<dbReference type="SMART" id="SM00116">
    <property type="entry name" value="CBS"/>
    <property type="match status" value="2"/>
</dbReference>
<dbReference type="OrthoDB" id="9790355at2"/>
<dbReference type="InterPro" id="IPR006668">
    <property type="entry name" value="Mg_transptr_MgtE_intracell_dom"/>
</dbReference>
<sequence length="441" mass="49226">MNVFELKREELKALQDKLKTMTPVDIAQYFEEMDIDEQALAASLLDKATLAEVFAEFDTEKKYEIISQMTQPEMTNLLLELDSDDLVDAMQELPSNIVTKMLQVIEPNRRQQINKLLNYPQESVGSLMSVDFVVVHQGDDRASILRKIRQSNAGYEHLTAVYVLDQTRKLIGYIYLADLIRLEDDNIEDVINYDIISVQTLIDQEEAANLINRYHFLALPVTDLEGRLVGIITADDILDIIADEIHEDYSLMQGVQVSNLDYLNQTPWQLAKQRVFWLLFLMVSATFTGNIIQAYDKVLSASVILAAYIPMLMDSGGNSGSQSSTVVIRALALDEITVHDFFKVMVKEAGVGLIVGAIIAVVNYFRIILFDGTNPFIAMTVSATLLCTIVISKLIGGLLPLLAKLAKQDPAVMASPLITTIVDAVALIIYFTIATNIMHLV</sequence>
<dbReference type="Pfam" id="PF03448">
    <property type="entry name" value="MgtE_N"/>
    <property type="match status" value="1"/>
</dbReference>
<dbReference type="SUPFAM" id="SSF54631">
    <property type="entry name" value="CBS-domain pair"/>
    <property type="match status" value="1"/>
</dbReference>
<keyword evidence="3 9" id="KW-0813">Transport</keyword>
<reference evidence="11 12" key="1">
    <citation type="submission" date="2016-10" db="EMBL/GenBank/DDBJ databases">
        <authorList>
            <person name="de Groot N.N."/>
        </authorList>
    </citation>
    <scope>NUCLEOTIDE SEQUENCE [LARGE SCALE GENOMIC DNA]</scope>
    <source>
        <strain evidence="11 12">DSM 15695</strain>
    </source>
</reference>
<feature type="transmembrane region" description="Helical" evidence="9">
    <location>
        <begin position="411"/>
        <end position="433"/>
    </location>
</feature>
<dbReference type="AlphaFoldDB" id="A0A1H9G3C2"/>
<dbReference type="PROSITE" id="PS51371">
    <property type="entry name" value="CBS"/>
    <property type="match status" value="2"/>
</dbReference>
<comment type="caution">
    <text evidence="9">Lacks conserved residue(s) required for the propagation of feature annotation.</text>
</comment>
<comment type="similarity">
    <text evidence="2 9">Belongs to the SLC41A transporter family.</text>
</comment>
<gene>
    <name evidence="11" type="ORF">SAMN04488558_11117</name>
</gene>
<dbReference type="NCBIfam" id="TIGR00400">
    <property type="entry name" value="mgtE"/>
    <property type="match status" value="1"/>
</dbReference>
<dbReference type="GO" id="GO:0015095">
    <property type="term" value="F:magnesium ion transmembrane transporter activity"/>
    <property type="evidence" value="ECO:0007669"/>
    <property type="project" value="UniProtKB-UniRule"/>
</dbReference>
<dbReference type="GO" id="GO:0046872">
    <property type="term" value="F:metal ion binding"/>
    <property type="evidence" value="ECO:0007669"/>
    <property type="project" value="UniProtKB-KW"/>
</dbReference>
<name>A0A1H9G3C2_9LACT</name>
<evidence type="ECO:0000256" key="5">
    <source>
        <dbReference type="ARBA" id="ARBA00022842"/>
    </source>
</evidence>
<comment type="subunit">
    <text evidence="9">Homodimer.</text>
</comment>
<keyword evidence="6 9" id="KW-1133">Transmembrane helix</keyword>
<evidence type="ECO:0000256" key="1">
    <source>
        <dbReference type="ARBA" id="ARBA00004141"/>
    </source>
</evidence>
<dbReference type="InterPro" id="IPR006669">
    <property type="entry name" value="MgtE_transporter"/>
</dbReference>
<evidence type="ECO:0000313" key="11">
    <source>
        <dbReference type="EMBL" id="SEQ44570.1"/>
    </source>
</evidence>
<keyword evidence="9" id="KW-0479">Metal-binding</keyword>
<protein>
    <recommendedName>
        <fullName evidence="9">Magnesium transporter MgtE</fullName>
    </recommendedName>
</protein>
<dbReference type="InterPro" id="IPR046342">
    <property type="entry name" value="CBS_dom_sf"/>
</dbReference>
<evidence type="ECO:0000256" key="8">
    <source>
        <dbReference type="PROSITE-ProRule" id="PRU00703"/>
    </source>
</evidence>
<evidence type="ECO:0000259" key="10">
    <source>
        <dbReference type="PROSITE" id="PS51371"/>
    </source>
</evidence>
<feature type="transmembrane region" description="Helical" evidence="9">
    <location>
        <begin position="275"/>
        <end position="292"/>
    </location>
</feature>
<keyword evidence="5 9" id="KW-0460">Magnesium</keyword>
<dbReference type="PANTHER" id="PTHR43773">
    <property type="entry name" value="MAGNESIUM TRANSPORTER MGTE"/>
    <property type="match status" value="1"/>
</dbReference>
<evidence type="ECO:0000256" key="4">
    <source>
        <dbReference type="ARBA" id="ARBA00022692"/>
    </source>
</evidence>
<dbReference type="GO" id="GO:0005886">
    <property type="term" value="C:plasma membrane"/>
    <property type="evidence" value="ECO:0007669"/>
    <property type="project" value="UniProtKB-SubCell"/>
</dbReference>
<dbReference type="Gene3D" id="1.10.357.20">
    <property type="entry name" value="SLC41 divalent cation transporters, integral membrane domain"/>
    <property type="match status" value="1"/>
</dbReference>
<feature type="transmembrane region" description="Helical" evidence="9">
    <location>
        <begin position="349"/>
        <end position="370"/>
    </location>
</feature>
<dbReference type="RefSeq" id="WP_092572555.1">
    <property type="nucleotide sequence ID" value="NZ_CP096206.2"/>
</dbReference>
<dbReference type="Pfam" id="PF00571">
    <property type="entry name" value="CBS"/>
    <property type="match status" value="2"/>
</dbReference>
<evidence type="ECO:0000256" key="7">
    <source>
        <dbReference type="ARBA" id="ARBA00023136"/>
    </source>
</evidence>
<keyword evidence="8" id="KW-0129">CBS domain</keyword>
<dbReference type="Proteomes" id="UP000198833">
    <property type="component" value="Unassembled WGS sequence"/>
</dbReference>
<dbReference type="Gene3D" id="3.10.580.10">
    <property type="entry name" value="CBS-domain"/>
    <property type="match status" value="1"/>
</dbReference>
<dbReference type="InterPro" id="IPR038076">
    <property type="entry name" value="MgtE_N_sf"/>
</dbReference>
<keyword evidence="12" id="KW-1185">Reference proteome</keyword>
<dbReference type="Pfam" id="PF01769">
    <property type="entry name" value="MgtE"/>
    <property type="match status" value="1"/>
</dbReference>
<dbReference type="InterPro" id="IPR000644">
    <property type="entry name" value="CBS_dom"/>
</dbReference>
<dbReference type="STRING" id="89093.SAMN04488558_11117"/>
<dbReference type="SUPFAM" id="SSF158791">
    <property type="entry name" value="MgtE N-terminal domain-like"/>
    <property type="match status" value="1"/>
</dbReference>
<dbReference type="InterPro" id="IPR006667">
    <property type="entry name" value="SLC41_membr_dom"/>
</dbReference>
<accession>A0A1H9G3C2</accession>